<evidence type="ECO:0000256" key="5">
    <source>
        <dbReference type="ARBA" id="ARBA00023163"/>
    </source>
</evidence>
<keyword evidence="4" id="KW-0238">DNA-binding</keyword>
<evidence type="ECO:0000259" key="7">
    <source>
        <dbReference type="Pfam" id="PF08281"/>
    </source>
</evidence>
<feature type="domain" description="RNA polymerase sigma factor 70 region 4 type 2" evidence="7">
    <location>
        <begin position="127"/>
        <end position="176"/>
    </location>
</feature>
<dbReference type="InterPro" id="IPR013249">
    <property type="entry name" value="RNA_pol_sigma70_r4_t2"/>
</dbReference>
<name>A0A7Y2EBH7_UNCEI</name>
<dbReference type="GO" id="GO:0016987">
    <property type="term" value="F:sigma factor activity"/>
    <property type="evidence" value="ECO:0007669"/>
    <property type="project" value="UniProtKB-KW"/>
</dbReference>
<dbReference type="Pfam" id="PF08281">
    <property type="entry name" value="Sigma70_r4_2"/>
    <property type="match status" value="1"/>
</dbReference>
<proteinExistence type="inferred from homology"/>
<dbReference type="SUPFAM" id="SSF88659">
    <property type="entry name" value="Sigma3 and sigma4 domains of RNA polymerase sigma factors"/>
    <property type="match status" value="1"/>
</dbReference>
<dbReference type="NCBIfam" id="TIGR02937">
    <property type="entry name" value="sigma70-ECF"/>
    <property type="match status" value="1"/>
</dbReference>
<accession>A0A7Y2EBH7</accession>
<dbReference type="GO" id="GO:0006352">
    <property type="term" value="P:DNA-templated transcription initiation"/>
    <property type="evidence" value="ECO:0007669"/>
    <property type="project" value="InterPro"/>
</dbReference>
<keyword evidence="2" id="KW-0805">Transcription regulation</keyword>
<evidence type="ECO:0000259" key="6">
    <source>
        <dbReference type="Pfam" id="PF04542"/>
    </source>
</evidence>
<evidence type="ECO:0000256" key="3">
    <source>
        <dbReference type="ARBA" id="ARBA00023082"/>
    </source>
</evidence>
<evidence type="ECO:0000313" key="9">
    <source>
        <dbReference type="Proteomes" id="UP000547674"/>
    </source>
</evidence>
<dbReference type="Pfam" id="PF04542">
    <property type="entry name" value="Sigma70_r2"/>
    <property type="match status" value="1"/>
</dbReference>
<gene>
    <name evidence="8" type="ORF">HKN21_14760</name>
</gene>
<dbReference type="PANTHER" id="PTHR43133:SF8">
    <property type="entry name" value="RNA POLYMERASE SIGMA FACTOR HI_1459-RELATED"/>
    <property type="match status" value="1"/>
</dbReference>
<dbReference type="GO" id="GO:0003677">
    <property type="term" value="F:DNA binding"/>
    <property type="evidence" value="ECO:0007669"/>
    <property type="project" value="UniProtKB-KW"/>
</dbReference>
<keyword evidence="5" id="KW-0804">Transcription</keyword>
<dbReference type="Proteomes" id="UP000547674">
    <property type="component" value="Unassembled WGS sequence"/>
</dbReference>
<dbReference type="PANTHER" id="PTHR43133">
    <property type="entry name" value="RNA POLYMERASE ECF-TYPE SIGMA FACTO"/>
    <property type="match status" value="1"/>
</dbReference>
<dbReference type="InterPro" id="IPR013324">
    <property type="entry name" value="RNA_pol_sigma_r3/r4-like"/>
</dbReference>
<evidence type="ECO:0000313" key="8">
    <source>
        <dbReference type="EMBL" id="NNF08022.1"/>
    </source>
</evidence>
<dbReference type="InterPro" id="IPR013325">
    <property type="entry name" value="RNA_pol_sigma_r2"/>
</dbReference>
<feature type="domain" description="RNA polymerase sigma-70 region 2" evidence="6">
    <location>
        <begin position="29"/>
        <end position="94"/>
    </location>
</feature>
<organism evidence="8 9">
    <name type="scientific">Eiseniibacteriota bacterium</name>
    <dbReference type="NCBI Taxonomy" id="2212470"/>
    <lineage>
        <taxon>Bacteria</taxon>
        <taxon>Candidatus Eiseniibacteriota</taxon>
    </lineage>
</organism>
<dbReference type="Gene3D" id="1.10.1740.10">
    <property type="match status" value="1"/>
</dbReference>
<comment type="similarity">
    <text evidence="1">Belongs to the sigma-70 factor family. ECF subfamily.</text>
</comment>
<evidence type="ECO:0000256" key="4">
    <source>
        <dbReference type="ARBA" id="ARBA00023125"/>
    </source>
</evidence>
<reference evidence="8 9" key="1">
    <citation type="submission" date="2020-03" db="EMBL/GenBank/DDBJ databases">
        <title>Metabolic flexibility allows generalist bacteria to become dominant in a frequently disturbed ecosystem.</title>
        <authorList>
            <person name="Chen Y.-J."/>
            <person name="Leung P.M."/>
            <person name="Bay S.K."/>
            <person name="Hugenholtz P."/>
            <person name="Kessler A.J."/>
            <person name="Shelley G."/>
            <person name="Waite D.W."/>
            <person name="Cook P.L."/>
            <person name="Greening C."/>
        </authorList>
    </citation>
    <scope>NUCLEOTIDE SEQUENCE [LARGE SCALE GENOMIC DNA]</scope>
    <source>
        <strain evidence="8">SS_bin_28</strain>
    </source>
</reference>
<dbReference type="InterPro" id="IPR036388">
    <property type="entry name" value="WH-like_DNA-bd_sf"/>
</dbReference>
<dbReference type="Gene3D" id="1.10.10.10">
    <property type="entry name" value="Winged helix-like DNA-binding domain superfamily/Winged helix DNA-binding domain"/>
    <property type="match status" value="1"/>
</dbReference>
<evidence type="ECO:0000256" key="2">
    <source>
        <dbReference type="ARBA" id="ARBA00023015"/>
    </source>
</evidence>
<dbReference type="InterPro" id="IPR014284">
    <property type="entry name" value="RNA_pol_sigma-70_dom"/>
</dbReference>
<dbReference type="EMBL" id="JABDJR010000596">
    <property type="protein sequence ID" value="NNF08022.1"/>
    <property type="molecule type" value="Genomic_DNA"/>
</dbReference>
<dbReference type="AlphaFoldDB" id="A0A7Y2EBH7"/>
<dbReference type="InterPro" id="IPR039425">
    <property type="entry name" value="RNA_pol_sigma-70-like"/>
</dbReference>
<sequence>MSPDPAPSLTSEVLKRVQKRETEALNLFFETYFDRAYAYVFRLVKDTYEAEDLVQIAFMKMHRAIHTLDTQRDPTSWVFAVVANTVRDHWRSRRYKQSLRDKPLDEAPLTDDLTAEDLQEAQDAAKILERALGELSENLRAVVLLRDYEDLSYTEIANVLGIEEAAARKRHSRALGELRAALKGNNLGAIEKQS</sequence>
<dbReference type="SUPFAM" id="SSF88946">
    <property type="entry name" value="Sigma2 domain of RNA polymerase sigma factors"/>
    <property type="match status" value="1"/>
</dbReference>
<dbReference type="InterPro" id="IPR007627">
    <property type="entry name" value="RNA_pol_sigma70_r2"/>
</dbReference>
<dbReference type="CDD" id="cd06171">
    <property type="entry name" value="Sigma70_r4"/>
    <property type="match status" value="1"/>
</dbReference>
<comment type="caution">
    <text evidence="8">The sequence shown here is derived from an EMBL/GenBank/DDBJ whole genome shotgun (WGS) entry which is preliminary data.</text>
</comment>
<evidence type="ECO:0000256" key="1">
    <source>
        <dbReference type="ARBA" id="ARBA00010641"/>
    </source>
</evidence>
<keyword evidence="3" id="KW-0731">Sigma factor</keyword>
<protein>
    <submittedName>
        <fullName evidence="8">RNA polymerase sigma factor</fullName>
    </submittedName>
</protein>